<dbReference type="SUPFAM" id="SSF48652">
    <property type="entry name" value="Tetraspanin"/>
    <property type="match status" value="1"/>
</dbReference>
<feature type="compositionally biased region" description="Basic and acidic residues" evidence="1">
    <location>
        <begin position="243"/>
        <end position="266"/>
    </location>
</feature>
<feature type="transmembrane region" description="Helical" evidence="2">
    <location>
        <begin position="42"/>
        <end position="62"/>
    </location>
</feature>
<dbReference type="OrthoDB" id="71600at2759"/>
<keyword evidence="2" id="KW-0472">Membrane</keyword>
<dbReference type="GO" id="GO:0016020">
    <property type="term" value="C:membrane"/>
    <property type="evidence" value="ECO:0007669"/>
    <property type="project" value="InterPro"/>
</dbReference>
<evidence type="ECO:0000256" key="2">
    <source>
        <dbReference type="SAM" id="Phobius"/>
    </source>
</evidence>
<feature type="transmembrane region" description="Helical" evidence="2">
    <location>
        <begin position="9"/>
        <end position="30"/>
    </location>
</feature>
<evidence type="ECO:0000313" key="4">
    <source>
        <dbReference type="Proteomes" id="UP001056384"/>
    </source>
</evidence>
<proteinExistence type="predicted"/>
<dbReference type="AlphaFoldDB" id="A0A9Q9EFG7"/>
<accession>A0A9Q9EFG7</accession>
<feature type="transmembrane region" description="Helical" evidence="2">
    <location>
        <begin position="181"/>
        <end position="202"/>
    </location>
</feature>
<dbReference type="Proteomes" id="UP001056384">
    <property type="component" value="Chromosome 1"/>
</dbReference>
<feature type="transmembrane region" description="Helical" evidence="2">
    <location>
        <begin position="82"/>
        <end position="103"/>
    </location>
</feature>
<name>A0A9Q9EFG7_9PEZI</name>
<keyword evidence="2" id="KW-0812">Transmembrane</keyword>
<dbReference type="EMBL" id="CP099418">
    <property type="protein sequence ID" value="USW47657.1"/>
    <property type="molecule type" value="Genomic_DNA"/>
</dbReference>
<dbReference type="InterPro" id="IPR008952">
    <property type="entry name" value="Tetraspanin_EC2_sf"/>
</dbReference>
<evidence type="ECO:0000313" key="3">
    <source>
        <dbReference type="EMBL" id="USW47657.1"/>
    </source>
</evidence>
<reference evidence="3" key="1">
    <citation type="submission" date="2022-06" db="EMBL/GenBank/DDBJ databases">
        <title>Complete genome sequences of two strains of the flax pathogen Septoria linicola.</title>
        <authorList>
            <person name="Lapalu N."/>
            <person name="Simon A."/>
            <person name="Demenou B."/>
            <person name="Paumier D."/>
            <person name="Guillot M.-P."/>
            <person name="Gout L."/>
            <person name="Valade R."/>
        </authorList>
    </citation>
    <scope>NUCLEOTIDE SEQUENCE</scope>
    <source>
        <strain evidence="3">SE15195</strain>
    </source>
</reference>
<feature type="region of interest" description="Disordered" evidence="1">
    <location>
        <begin position="238"/>
        <end position="281"/>
    </location>
</feature>
<organism evidence="3 4">
    <name type="scientific">Septoria linicola</name>
    <dbReference type="NCBI Taxonomy" id="215465"/>
    <lineage>
        <taxon>Eukaryota</taxon>
        <taxon>Fungi</taxon>
        <taxon>Dikarya</taxon>
        <taxon>Ascomycota</taxon>
        <taxon>Pezizomycotina</taxon>
        <taxon>Dothideomycetes</taxon>
        <taxon>Dothideomycetidae</taxon>
        <taxon>Mycosphaerellales</taxon>
        <taxon>Mycosphaerellaceae</taxon>
        <taxon>Septoria</taxon>
    </lineage>
</organism>
<keyword evidence="4" id="KW-1185">Reference proteome</keyword>
<evidence type="ECO:0000256" key="1">
    <source>
        <dbReference type="SAM" id="MobiDB-lite"/>
    </source>
</evidence>
<protein>
    <submittedName>
        <fullName evidence="3">Tetraspanin, EC2 domain superfamily</fullName>
    </submittedName>
</protein>
<sequence>MPRFSSRQIITTISTIYLVLLTALAAYALHRTNSLSLPIPNVQSAFTLALPALAGIALETLISFQTSLQAKGELQYSKTFQAITAVFLIYETVLATLSGTHIAPLGGLWCPLHDRWQNLYRAKDSSHIRAIQETLQCCGFASTRDMSWPFPQKGSGADTCAVRFDRDRACLEPWRSEERKVAIMLLVVPLGVFLWKVALFLVPSSESSWLPSTIRLPNENSNIETRPRPAITYRDVEQQADDDSLRQEVNRLNKDSDLATHVESGRRGRVLPEQGNEWAQE</sequence>
<gene>
    <name evidence="3" type="ORF">Slin15195_G009760</name>
</gene>
<keyword evidence="2" id="KW-1133">Transmembrane helix</keyword>